<evidence type="ECO:0000313" key="2">
    <source>
        <dbReference type="EMBL" id="JAV47523.1"/>
    </source>
</evidence>
<organism evidence="2">
    <name type="scientific">Aedes albopictus</name>
    <name type="common">Asian tiger mosquito</name>
    <name type="synonym">Stegomyia albopicta</name>
    <dbReference type="NCBI Taxonomy" id="7160"/>
    <lineage>
        <taxon>Eukaryota</taxon>
        <taxon>Metazoa</taxon>
        <taxon>Ecdysozoa</taxon>
        <taxon>Arthropoda</taxon>
        <taxon>Hexapoda</taxon>
        <taxon>Insecta</taxon>
        <taxon>Pterygota</taxon>
        <taxon>Neoptera</taxon>
        <taxon>Endopterygota</taxon>
        <taxon>Diptera</taxon>
        <taxon>Nematocera</taxon>
        <taxon>Culicoidea</taxon>
        <taxon>Culicidae</taxon>
        <taxon>Culicinae</taxon>
        <taxon>Aedini</taxon>
        <taxon>Aedes</taxon>
        <taxon>Stegomyia</taxon>
    </lineage>
</organism>
<feature type="transmembrane region" description="Helical" evidence="1">
    <location>
        <begin position="89"/>
        <end position="111"/>
    </location>
</feature>
<proteinExistence type="predicted"/>
<keyword evidence="1" id="KW-1133">Transmembrane helix</keyword>
<keyword evidence="1" id="KW-0472">Membrane</keyword>
<evidence type="ECO:0000256" key="1">
    <source>
        <dbReference type="SAM" id="Phobius"/>
    </source>
</evidence>
<feature type="transmembrane region" description="Helical" evidence="1">
    <location>
        <begin position="131"/>
        <end position="153"/>
    </location>
</feature>
<dbReference type="VEuPathDB" id="VectorBase:AALC636_002542"/>
<dbReference type="AlphaFoldDB" id="A0A1W7R8Q0"/>
<sequence>MNKVSMTASLPIVHKLERKKLAAIQFPLFNDVIILQSPMGVPPRLFNWRALKSLQSSLKLGQILAAFLTLLFIRPRLSYHNDRYFWPDLSYFIFAFTALIGSAILLADAIFTNQPHGRAFSPLEWIRVNLWYTGLVVVGFYTQAFSVLVLALWDIRSCSFNIVAAAFGFVATVLYAVDWWINFCRRREVSEQSNNGSEGKTEQVNLLN</sequence>
<keyword evidence="1" id="KW-0812">Transmembrane</keyword>
<reference evidence="2" key="1">
    <citation type="submission" date="2016-03" db="EMBL/GenBank/DDBJ databases">
        <title>RNAseq analyses of the sensorial organs of adult female Aedes albopictus.</title>
        <authorList>
            <person name="Fabrizio L."/>
            <person name="Ribeiro J.M."/>
            <person name="Arca B."/>
        </authorList>
    </citation>
    <scope>NUCLEOTIDE SEQUENCE</scope>
</reference>
<feature type="transmembrane region" description="Helical" evidence="1">
    <location>
        <begin position="160"/>
        <end position="181"/>
    </location>
</feature>
<accession>A0A1W7R8Q0</accession>
<dbReference type="VEuPathDB" id="VectorBase:AALFPA_063579"/>
<dbReference type="VEuPathDB" id="VectorBase:AALF028074"/>
<dbReference type="EMBL" id="GEHC01000122">
    <property type="protein sequence ID" value="JAV47523.1"/>
    <property type="molecule type" value="Transcribed_RNA"/>
</dbReference>
<name>A0A1W7R8Q0_AEDAL</name>
<protein>
    <submittedName>
        <fullName evidence="2">Putative member of chemokine-like factor super family</fullName>
    </submittedName>
</protein>